<accession>S2WZL1</accession>
<dbReference type="PATRIC" id="fig|883161.3.peg.681"/>
<sequence>MRDPYEGIPAPAKLNVTSKDFEDGAPLPVDTTASEGGKNISPQLSWSDVPKGTKVFYVHCYDPDAPTPSGYWHWSLVNIPAYVNSLDRDAAKNPPAGAITLRNDNGQREYMGAAPPVGHGPHRYFFTVYALDAPLDINENTTATTAAFLARMHTLARGSVVGTWENK</sequence>
<dbReference type="AlphaFoldDB" id="S2WZL1"/>
<dbReference type="HOGENOM" id="CLU_083918_2_1_11"/>
<dbReference type="Proteomes" id="UP000014417">
    <property type="component" value="Unassembled WGS sequence"/>
</dbReference>
<dbReference type="InterPro" id="IPR008914">
    <property type="entry name" value="PEBP"/>
</dbReference>
<dbReference type="CDD" id="cd00865">
    <property type="entry name" value="PEBP_bact_arch"/>
    <property type="match status" value="1"/>
</dbReference>
<proteinExistence type="inferred from homology"/>
<gene>
    <name evidence="3" type="ORF">HMPREF9306_00680</name>
</gene>
<protein>
    <submittedName>
        <fullName evidence="3">YbhB/YbcL family Raf kinase inhibitor-like protein</fullName>
    </submittedName>
</protein>
<dbReference type="OrthoDB" id="9797506at2"/>
<organism evidence="3 4">
    <name type="scientific">Propionimicrobium lymphophilum ACS-093-V-SCH5</name>
    <dbReference type="NCBI Taxonomy" id="883161"/>
    <lineage>
        <taxon>Bacteria</taxon>
        <taxon>Bacillati</taxon>
        <taxon>Actinomycetota</taxon>
        <taxon>Actinomycetes</taxon>
        <taxon>Propionibacteriales</taxon>
        <taxon>Propionibacteriaceae</taxon>
        <taxon>Propionimicrobium</taxon>
    </lineage>
</organism>
<evidence type="ECO:0000256" key="1">
    <source>
        <dbReference type="ARBA" id="ARBA00007120"/>
    </source>
</evidence>
<dbReference type="Pfam" id="PF01161">
    <property type="entry name" value="PBP"/>
    <property type="match status" value="1"/>
</dbReference>
<dbReference type="NCBIfam" id="TIGR00481">
    <property type="entry name" value="YbhB/YbcL family Raf kinase inhibitor-like protein"/>
    <property type="match status" value="1"/>
</dbReference>
<dbReference type="InterPro" id="IPR036610">
    <property type="entry name" value="PEBP-like_sf"/>
</dbReference>
<dbReference type="SUPFAM" id="SSF49777">
    <property type="entry name" value="PEBP-like"/>
    <property type="match status" value="1"/>
</dbReference>
<evidence type="ECO:0000256" key="2">
    <source>
        <dbReference type="SAM" id="MobiDB-lite"/>
    </source>
</evidence>
<dbReference type="EMBL" id="AGZR01000005">
    <property type="protein sequence ID" value="EPD33149.1"/>
    <property type="molecule type" value="Genomic_DNA"/>
</dbReference>
<dbReference type="RefSeq" id="WP_016455524.1">
    <property type="nucleotide sequence ID" value="NZ_KE150269.1"/>
</dbReference>
<comment type="caution">
    <text evidence="3">The sequence shown here is derived from an EMBL/GenBank/DDBJ whole genome shotgun (WGS) entry which is preliminary data.</text>
</comment>
<name>S2WZL1_9ACTN</name>
<reference evidence="3 4" key="1">
    <citation type="submission" date="2013-04" db="EMBL/GenBank/DDBJ databases">
        <title>The Genome Sequence of Propionimicrobium lymphophilum ACS-093-V-SCH5.</title>
        <authorList>
            <consortium name="The Broad Institute Genomics Platform"/>
            <person name="Earl A."/>
            <person name="Ward D."/>
            <person name="Feldgarden M."/>
            <person name="Gevers D."/>
            <person name="Saerens B."/>
            <person name="Vaneechoutte M."/>
            <person name="Walker B."/>
            <person name="Young S."/>
            <person name="Zeng Q."/>
            <person name="Gargeya S."/>
            <person name="Fitzgerald M."/>
            <person name="Haas B."/>
            <person name="Abouelleil A."/>
            <person name="Allen A.W."/>
            <person name="Alvarado L."/>
            <person name="Arachchi H.M."/>
            <person name="Berlin A.M."/>
            <person name="Chapman S.B."/>
            <person name="Gainer-Dewar J."/>
            <person name="Goldberg J."/>
            <person name="Griggs A."/>
            <person name="Gujja S."/>
            <person name="Hansen M."/>
            <person name="Howarth C."/>
            <person name="Imamovic A."/>
            <person name="Ireland A."/>
            <person name="Larimer J."/>
            <person name="McCowan C."/>
            <person name="Murphy C."/>
            <person name="Pearson M."/>
            <person name="Poon T.W."/>
            <person name="Priest M."/>
            <person name="Roberts A."/>
            <person name="Saif S."/>
            <person name="Shea T."/>
            <person name="Sisk P."/>
            <person name="Sykes S."/>
            <person name="Wortman J."/>
            <person name="Nusbaum C."/>
            <person name="Birren B."/>
        </authorList>
    </citation>
    <scope>NUCLEOTIDE SEQUENCE [LARGE SCALE GENOMIC DNA]</scope>
    <source>
        <strain evidence="3 4">ACS-093-V-SCH5</strain>
    </source>
</reference>
<dbReference type="STRING" id="883161.HMPREF9306_00680"/>
<feature type="region of interest" description="Disordered" evidence="2">
    <location>
        <begin position="1"/>
        <end position="42"/>
    </location>
</feature>
<dbReference type="PANTHER" id="PTHR30289">
    <property type="entry name" value="UNCHARACTERIZED PROTEIN YBCL-RELATED"/>
    <property type="match status" value="1"/>
</dbReference>
<keyword evidence="4" id="KW-1185">Reference proteome</keyword>
<evidence type="ECO:0000313" key="3">
    <source>
        <dbReference type="EMBL" id="EPD33149.1"/>
    </source>
</evidence>
<evidence type="ECO:0000313" key="4">
    <source>
        <dbReference type="Proteomes" id="UP000014417"/>
    </source>
</evidence>
<dbReference type="InterPro" id="IPR005247">
    <property type="entry name" value="YbhB_YbcL/LppC-like"/>
</dbReference>
<dbReference type="Gene3D" id="3.90.280.10">
    <property type="entry name" value="PEBP-like"/>
    <property type="match status" value="1"/>
</dbReference>
<comment type="similarity">
    <text evidence="1">Belongs to the UPF0098 family.</text>
</comment>
<dbReference type="PANTHER" id="PTHR30289:SF1">
    <property type="entry name" value="PEBP (PHOSPHATIDYLETHANOLAMINE-BINDING PROTEIN) FAMILY PROTEIN"/>
    <property type="match status" value="1"/>
</dbReference>